<keyword evidence="2" id="KW-1185">Reference proteome</keyword>
<organism evidence="1 2">
    <name type="scientific">Humibacillus xanthopallidus</name>
    <dbReference type="NCBI Taxonomy" id="412689"/>
    <lineage>
        <taxon>Bacteria</taxon>
        <taxon>Bacillati</taxon>
        <taxon>Actinomycetota</taxon>
        <taxon>Actinomycetes</taxon>
        <taxon>Micrococcales</taxon>
        <taxon>Intrasporangiaceae</taxon>
        <taxon>Humibacillus</taxon>
    </lineage>
</organism>
<name>A0A543HGR2_9MICO</name>
<evidence type="ECO:0000313" key="1">
    <source>
        <dbReference type="EMBL" id="TQM57524.1"/>
    </source>
</evidence>
<dbReference type="OrthoDB" id="4867092at2"/>
<dbReference type="RefSeq" id="WP_141847035.1">
    <property type="nucleotide sequence ID" value="NZ_VFPM01000004.1"/>
</dbReference>
<dbReference type="AlphaFoldDB" id="A0A543HGR2"/>
<protein>
    <submittedName>
        <fullName evidence="1">Uncharacterized protein</fullName>
    </submittedName>
</protein>
<reference evidence="1 2" key="1">
    <citation type="submission" date="2019-06" db="EMBL/GenBank/DDBJ databases">
        <title>Genome sequencing of plant associated microbes to promote plant fitness in Sorghum bicolor and Oryza sativa.</title>
        <authorList>
            <person name="Coleman-Derr D."/>
        </authorList>
    </citation>
    <scope>NUCLEOTIDE SEQUENCE [LARGE SCALE GENOMIC DNA]</scope>
    <source>
        <strain evidence="1 2">KV-663</strain>
    </source>
</reference>
<gene>
    <name evidence="1" type="ORF">FBY41_4352</name>
</gene>
<evidence type="ECO:0000313" key="2">
    <source>
        <dbReference type="Proteomes" id="UP000316747"/>
    </source>
</evidence>
<dbReference type="Proteomes" id="UP000316747">
    <property type="component" value="Unassembled WGS sequence"/>
</dbReference>
<proteinExistence type="predicted"/>
<sequence>MSRSAGRQGYAGAPRSVSGARVRAAGLVAAGLASALSLGACGQPTRSDDGIGPTVSVPVQPTIARDTPTDDVPDTTAPVAGGLFDASTSLVASTCAPTGDSWNFSGTVQNTDSVAHTFTVAVFIVRTSDSSDVAGKEIDVTVAPGEKGDVAAKGFWRGPKTGVECLTGVTVKDQ</sequence>
<accession>A0A543HGR2</accession>
<dbReference type="EMBL" id="VFPM01000004">
    <property type="protein sequence ID" value="TQM57524.1"/>
    <property type="molecule type" value="Genomic_DNA"/>
</dbReference>
<comment type="caution">
    <text evidence="1">The sequence shown here is derived from an EMBL/GenBank/DDBJ whole genome shotgun (WGS) entry which is preliminary data.</text>
</comment>